<dbReference type="PANTHER" id="PTHR38459:SF1">
    <property type="entry name" value="PROPHAGE BACTOPRENOL-LINKED GLUCOSE TRANSLOCASE HOMOLOG"/>
    <property type="match status" value="1"/>
</dbReference>
<keyword evidence="4 6" id="KW-1133">Transmembrane helix</keyword>
<evidence type="ECO:0000256" key="3">
    <source>
        <dbReference type="ARBA" id="ARBA00022692"/>
    </source>
</evidence>
<protein>
    <recommendedName>
        <fullName evidence="7">GtrA/DPMS transmembrane domain-containing protein</fullName>
    </recommendedName>
</protein>
<gene>
    <name evidence="8" type="ORF">MiAbB_02675</name>
</gene>
<dbReference type="EMBL" id="BIFY01000046">
    <property type="protein sequence ID" value="GCE60751.1"/>
    <property type="molecule type" value="Genomic_DNA"/>
</dbReference>
<keyword evidence="3 6" id="KW-0812">Transmembrane</keyword>
<evidence type="ECO:0000313" key="8">
    <source>
        <dbReference type="EMBL" id="GCE60751.1"/>
    </source>
</evidence>
<feature type="domain" description="GtrA/DPMS transmembrane" evidence="7">
    <location>
        <begin position="16"/>
        <end position="133"/>
    </location>
</feature>
<evidence type="ECO:0000256" key="2">
    <source>
        <dbReference type="ARBA" id="ARBA00009399"/>
    </source>
</evidence>
<dbReference type="Pfam" id="PF04138">
    <property type="entry name" value="GtrA_DPMS_TM"/>
    <property type="match status" value="1"/>
</dbReference>
<dbReference type="GO" id="GO:0005886">
    <property type="term" value="C:plasma membrane"/>
    <property type="evidence" value="ECO:0007669"/>
    <property type="project" value="TreeGrafter"/>
</dbReference>
<accession>A0A402DEY3</accession>
<dbReference type="PANTHER" id="PTHR38459">
    <property type="entry name" value="PROPHAGE BACTOPRENOL-LINKED GLUCOSE TRANSLOCASE HOMOLOG"/>
    <property type="match status" value="1"/>
</dbReference>
<dbReference type="Proteomes" id="UP000289660">
    <property type="component" value="Unassembled WGS sequence"/>
</dbReference>
<evidence type="ECO:0000256" key="4">
    <source>
        <dbReference type="ARBA" id="ARBA00022989"/>
    </source>
</evidence>
<dbReference type="AlphaFoldDB" id="A0A402DEY3"/>
<feature type="transmembrane region" description="Helical" evidence="6">
    <location>
        <begin position="108"/>
        <end position="126"/>
    </location>
</feature>
<evidence type="ECO:0000256" key="5">
    <source>
        <dbReference type="ARBA" id="ARBA00023136"/>
    </source>
</evidence>
<feature type="transmembrane region" description="Helical" evidence="6">
    <location>
        <begin position="41"/>
        <end position="62"/>
    </location>
</feature>
<name>A0A402DEY3_MICAE</name>
<dbReference type="RefSeq" id="WP_002735014.1">
    <property type="nucleotide sequence ID" value="NZ_BIFY01000046.1"/>
</dbReference>
<organism evidence="8 9">
    <name type="scientific">Microcystis aeruginosa NIES-4285</name>
    <dbReference type="NCBI Taxonomy" id="2497681"/>
    <lineage>
        <taxon>Bacteria</taxon>
        <taxon>Bacillati</taxon>
        <taxon>Cyanobacteriota</taxon>
        <taxon>Cyanophyceae</taxon>
        <taxon>Oscillatoriophycideae</taxon>
        <taxon>Chroococcales</taxon>
        <taxon>Microcystaceae</taxon>
        <taxon>Microcystis</taxon>
    </lineage>
</organism>
<evidence type="ECO:0000259" key="7">
    <source>
        <dbReference type="Pfam" id="PF04138"/>
    </source>
</evidence>
<feature type="transmembrane region" description="Helical" evidence="6">
    <location>
        <begin position="14"/>
        <end position="35"/>
    </location>
</feature>
<keyword evidence="5 6" id="KW-0472">Membrane</keyword>
<comment type="caution">
    <text evidence="8">The sequence shown here is derived from an EMBL/GenBank/DDBJ whole genome shotgun (WGS) entry which is preliminary data.</text>
</comment>
<dbReference type="GO" id="GO:0000271">
    <property type="term" value="P:polysaccharide biosynthetic process"/>
    <property type="evidence" value="ECO:0007669"/>
    <property type="project" value="InterPro"/>
</dbReference>
<reference evidence="9" key="1">
    <citation type="submission" date="2018-12" db="EMBL/GenBank/DDBJ databases">
        <title>Genome sequence of Microcystis aeruginosa NIES-4285.</title>
        <authorList>
            <person name="Tanabe Y."/>
        </authorList>
    </citation>
    <scope>NUCLEOTIDE SEQUENCE [LARGE SCALE GENOMIC DNA]</scope>
    <source>
        <strain evidence="9">NIES-4285</strain>
    </source>
</reference>
<evidence type="ECO:0000256" key="6">
    <source>
        <dbReference type="SAM" id="Phobius"/>
    </source>
</evidence>
<comment type="similarity">
    <text evidence="2">Belongs to the GtrA family.</text>
</comment>
<dbReference type="InterPro" id="IPR007267">
    <property type="entry name" value="GtrA_DPMS_TM"/>
</dbReference>
<comment type="subcellular location">
    <subcellularLocation>
        <location evidence="1">Membrane</location>
        <topology evidence="1">Multi-pass membrane protein</topology>
    </subcellularLocation>
</comment>
<feature type="transmembrane region" description="Helical" evidence="6">
    <location>
        <begin position="83"/>
        <end position="102"/>
    </location>
</feature>
<evidence type="ECO:0000313" key="9">
    <source>
        <dbReference type="Proteomes" id="UP000289660"/>
    </source>
</evidence>
<sequence length="136" mass="16170">MKFIAVNRLFRSSFFRFCLVGVFCSFQNILILYLLTNYLKLHYVLSIFVQMFYVNTLGFYLNRKYTFTGRIKIGSILGELIKYHGIMLSSSFAVAIAMYFLVDLLKVWYLSAYIILTILMTIYNFIAHKKWTFNRK</sequence>
<evidence type="ECO:0000256" key="1">
    <source>
        <dbReference type="ARBA" id="ARBA00004141"/>
    </source>
</evidence>
<dbReference type="InterPro" id="IPR051401">
    <property type="entry name" value="GtrA_CellWall_Glycosyl"/>
</dbReference>
<proteinExistence type="inferred from homology"/>